<dbReference type="PROSITE" id="PS50262">
    <property type="entry name" value="G_PROTEIN_RECEP_F1_2"/>
    <property type="match status" value="1"/>
</dbReference>
<keyword evidence="9" id="KW-0716">Sensory transduction</keyword>
<reference evidence="12" key="1">
    <citation type="submission" date="2025-08" db="UniProtKB">
        <authorList>
            <consortium name="RefSeq"/>
        </authorList>
    </citation>
    <scope>IDENTIFICATION</scope>
</reference>
<feature type="transmembrane region" description="Helical" evidence="9">
    <location>
        <begin position="238"/>
        <end position="262"/>
    </location>
</feature>
<dbReference type="FunFam" id="1.20.1070.10:FF:000003">
    <property type="entry name" value="Olfactory receptor"/>
    <property type="match status" value="1"/>
</dbReference>
<dbReference type="InterPro" id="IPR017452">
    <property type="entry name" value="GPCR_Rhodpsn_7TM"/>
</dbReference>
<dbReference type="GeneID" id="115461352"/>
<evidence type="ECO:0000256" key="5">
    <source>
        <dbReference type="ARBA" id="ARBA00023136"/>
    </source>
</evidence>
<comment type="subcellular location">
    <subcellularLocation>
        <location evidence="9">Cell membrane</location>
        <topology evidence="9">Multi-pass membrane protein</topology>
    </subcellularLocation>
    <subcellularLocation>
        <location evidence="1">Membrane</location>
        <topology evidence="1">Multi-pass membrane protein</topology>
    </subcellularLocation>
</comment>
<evidence type="ECO:0000313" key="12">
    <source>
        <dbReference type="RefSeq" id="XP_030046960.1"/>
    </source>
</evidence>
<dbReference type="RefSeq" id="XP_030046960.1">
    <property type="nucleotide sequence ID" value="XM_030191100.1"/>
</dbReference>
<evidence type="ECO:0000256" key="8">
    <source>
        <dbReference type="RuleBase" id="RU000688"/>
    </source>
</evidence>
<keyword evidence="6 8" id="KW-0675">Receptor</keyword>
<keyword evidence="9" id="KW-0552">Olfaction</keyword>
<name>A0A6P7X8T0_9AMPH</name>
<comment type="similarity">
    <text evidence="8">Belongs to the G-protein coupled receptor 1 family.</text>
</comment>
<feature type="transmembrane region" description="Helical" evidence="9">
    <location>
        <begin position="274"/>
        <end position="293"/>
    </location>
</feature>
<proteinExistence type="inferred from homology"/>
<dbReference type="PRINTS" id="PR00237">
    <property type="entry name" value="GPCRRHODOPSN"/>
</dbReference>
<dbReference type="InParanoid" id="A0A6P7X8T0"/>
<feature type="transmembrane region" description="Helical" evidence="9">
    <location>
        <begin position="26"/>
        <end position="49"/>
    </location>
</feature>
<dbReference type="PROSITE" id="PS00237">
    <property type="entry name" value="G_PROTEIN_RECEP_F1_1"/>
    <property type="match status" value="1"/>
</dbReference>
<dbReference type="InterPro" id="IPR000276">
    <property type="entry name" value="GPCR_Rhodpsn"/>
</dbReference>
<evidence type="ECO:0000256" key="2">
    <source>
        <dbReference type="ARBA" id="ARBA00022692"/>
    </source>
</evidence>
<evidence type="ECO:0000256" key="1">
    <source>
        <dbReference type="ARBA" id="ARBA00004141"/>
    </source>
</evidence>
<dbReference type="CDD" id="cd15230">
    <property type="entry name" value="7tmA_OR5-like"/>
    <property type="match status" value="1"/>
</dbReference>
<keyword evidence="9" id="KW-1003">Cell membrane</keyword>
<keyword evidence="3 9" id="KW-1133">Transmembrane helix</keyword>
<keyword evidence="5 9" id="KW-0472">Membrane</keyword>
<dbReference type="SUPFAM" id="SSF81321">
    <property type="entry name" value="Family A G protein-coupled receptor-like"/>
    <property type="match status" value="1"/>
</dbReference>
<dbReference type="PANTHER" id="PTHR48018">
    <property type="entry name" value="OLFACTORY RECEPTOR"/>
    <property type="match status" value="1"/>
</dbReference>
<protein>
    <recommendedName>
        <fullName evidence="9">Olfactory receptor</fullName>
    </recommendedName>
</protein>
<evidence type="ECO:0000256" key="6">
    <source>
        <dbReference type="ARBA" id="ARBA00023170"/>
    </source>
</evidence>
<dbReference type="GO" id="GO:0005886">
    <property type="term" value="C:plasma membrane"/>
    <property type="evidence" value="ECO:0007669"/>
    <property type="project" value="UniProtKB-SubCell"/>
</dbReference>
<dbReference type="GO" id="GO:0004930">
    <property type="term" value="F:G protein-coupled receptor activity"/>
    <property type="evidence" value="ECO:0007669"/>
    <property type="project" value="UniProtKB-KW"/>
</dbReference>
<dbReference type="AlphaFoldDB" id="A0A6P7X8T0"/>
<evidence type="ECO:0000256" key="3">
    <source>
        <dbReference type="ARBA" id="ARBA00022989"/>
    </source>
</evidence>
<feature type="transmembrane region" description="Helical" evidence="9">
    <location>
        <begin position="142"/>
        <end position="169"/>
    </location>
</feature>
<dbReference type="Gene3D" id="1.20.1070.10">
    <property type="entry name" value="Rhodopsin 7-helix transmembrane proteins"/>
    <property type="match status" value="1"/>
</dbReference>
<sequence length="312" mass="35411">MMEEKNQTSVTKFILLGLTDDPELQIILFLLFLVIYVITLLGNAGIIILTRLDPNLQTPMYYFLCSLSFSDLCYSTVITPRMLVDLLSEKKAISFVECTAQLYFFAVFTSTESFLLSVMAYDRYVAVCNPLLYINIMNPARCYQLVAGVFAGGFLISFVHVGCIFSLFFCGPNVINHFYCDFMPLFSLSCSRTFTSKTVFFILVVSFGFSTFSLTITSYASIFSTILKMRSTEGRYKAFSTCASHLTAISLFYGTIFFMYMHLDTGFSMSQTKVASVFYTVVIPMLNPLIYSIKNKEVKRALRKVIHKSCRE</sequence>
<feature type="transmembrane region" description="Helical" evidence="9">
    <location>
        <begin position="102"/>
        <end position="121"/>
    </location>
</feature>
<feature type="domain" description="G-protein coupled receptors family 1 profile" evidence="10">
    <location>
        <begin position="42"/>
        <end position="291"/>
    </location>
</feature>
<feature type="transmembrane region" description="Helical" evidence="9">
    <location>
        <begin position="61"/>
        <end position="82"/>
    </location>
</feature>
<dbReference type="PRINTS" id="PR00245">
    <property type="entry name" value="OLFACTORYR"/>
</dbReference>
<keyword evidence="7 8" id="KW-0807">Transducer</keyword>
<keyword evidence="2 8" id="KW-0812">Transmembrane</keyword>
<dbReference type="Pfam" id="PF13853">
    <property type="entry name" value="7tm_4"/>
    <property type="match status" value="1"/>
</dbReference>
<accession>A0A6P7X8T0</accession>
<dbReference type="OrthoDB" id="9615015at2759"/>
<evidence type="ECO:0000256" key="9">
    <source>
        <dbReference type="RuleBase" id="RU363047"/>
    </source>
</evidence>
<evidence type="ECO:0000256" key="7">
    <source>
        <dbReference type="ARBA" id="ARBA00023224"/>
    </source>
</evidence>
<dbReference type="KEGG" id="muo:115461352"/>
<evidence type="ECO:0000256" key="4">
    <source>
        <dbReference type="ARBA" id="ARBA00023040"/>
    </source>
</evidence>
<keyword evidence="11" id="KW-1185">Reference proteome</keyword>
<keyword evidence="4 8" id="KW-0297">G-protein coupled receptor</keyword>
<dbReference type="InterPro" id="IPR000725">
    <property type="entry name" value="Olfact_rcpt"/>
</dbReference>
<organism evidence="11 12">
    <name type="scientific">Microcaecilia unicolor</name>
    <dbReference type="NCBI Taxonomy" id="1415580"/>
    <lineage>
        <taxon>Eukaryota</taxon>
        <taxon>Metazoa</taxon>
        <taxon>Chordata</taxon>
        <taxon>Craniata</taxon>
        <taxon>Vertebrata</taxon>
        <taxon>Euteleostomi</taxon>
        <taxon>Amphibia</taxon>
        <taxon>Gymnophiona</taxon>
        <taxon>Siphonopidae</taxon>
        <taxon>Microcaecilia</taxon>
    </lineage>
</organism>
<feature type="transmembrane region" description="Helical" evidence="9">
    <location>
        <begin position="199"/>
        <end position="226"/>
    </location>
</feature>
<evidence type="ECO:0000313" key="11">
    <source>
        <dbReference type="Proteomes" id="UP000515156"/>
    </source>
</evidence>
<dbReference type="GO" id="GO:0004984">
    <property type="term" value="F:olfactory receptor activity"/>
    <property type="evidence" value="ECO:0007669"/>
    <property type="project" value="InterPro"/>
</dbReference>
<dbReference type="Proteomes" id="UP000515156">
    <property type="component" value="Chromosome 1"/>
</dbReference>
<gene>
    <name evidence="12" type="primary">LOC115461352</name>
</gene>
<evidence type="ECO:0000259" key="10">
    <source>
        <dbReference type="PROSITE" id="PS50262"/>
    </source>
</evidence>